<feature type="region of interest" description="Disordered" evidence="15">
    <location>
        <begin position="1"/>
        <end position="21"/>
    </location>
</feature>
<feature type="non-terminal residue" evidence="16">
    <location>
        <position position="158"/>
    </location>
</feature>
<feature type="non-terminal residue" evidence="16">
    <location>
        <position position="1"/>
    </location>
</feature>
<keyword evidence="11 14" id="KW-0472">Membrane</keyword>
<comment type="function">
    <text evidence="14">Complex I functions in the transfer of electrons from NADH to the respiratory chain. Accessory subunit of the mitochondrial membrane respiratory chain NADH dehydrogenase (Complex I), that is believed not to be involved in catalysis.</text>
</comment>
<evidence type="ECO:0000256" key="5">
    <source>
        <dbReference type="ARBA" id="ARBA00022660"/>
    </source>
</evidence>
<dbReference type="Proteomes" id="UP000670152">
    <property type="component" value="Unassembled WGS sequence"/>
</dbReference>
<keyword evidence="8 14" id="KW-0249">Electron transport</keyword>
<comment type="subunit">
    <text evidence="13">Complex I is composed of 45 different subunits. Interacts with CARD15, but not with CARD4. Interacts with STAT3, but not with STAT1, STAT2 and STAT5A. Interacts with OLFM4.</text>
</comment>
<dbReference type="GO" id="GO:0045271">
    <property type="term" value="C:respiratory chain complex I"/>
    <property type="evidence" value="ECO:0007669"/>
    <property type="project" value="UniProtKB-UniRule"/>
</dbReference>
<keyword evidence="4 14" id="KW-0813">Transport</keyword>
<accession>A0A836EMY6</accession>
<evidence type="ECO:0000256" key="15">
    <source>
        <dbReference type="SAM" id="MobiDB-lite"/>
    </source>
</evidence>
<keyword evidence="6 14" id="KW-0812">Transmembrane</keyword>
<comment type="subcellular location">
    <subcellularLocation>
        <location evidence="1 14">Mitochondrion inner membrane</location>
        <topology evidence="1 14">Single-pass membrane protein</topology>
        <orientation evidence="1 14">Matrix side</orientation>
    </subcellularLocation>
</comment>
<evidence type="ECO:0000256" key="6">
    <source>
        <dbReference type="ARBA" id="ARBA00022692"/>
    </source>
</evidence>
<dbReference type="PANTHER" id="PTHR12966:SF0">
    <property type="entry name" value="NADH DEHYDROGENASE [UBIQUINONE] 1 ALPHA SUBCOMPLEX SUBUNIT 13"/>
    <property type="match status" value="1"/>
</dbReference>
<protein>
    <recommendedName>
        <fullName evidence="3 14">NADH dehydrogenase [ubiquinone] 1 alpha subcomplex subunit 13</fullName>
    </recommendedName>
</protein>
<comment type="function">
    <text evidence="12">Accessory subunit of the mitochondrial membrane respiratory chain NADH dehydrogenase (Complex I), that is believed not to be involved in catalysis. Complex I functions in the transfer of electrons from NADH to the respiratory chain. The immediate electron acceptor for the enzyme is believed to be ubiquinone. Involved in the interferon/all-trans-retinoic acid (IFN/RA) induced cell death. This apoptotic activity is inhibited by interaction with viral IRF1. Prevents the transactivation of STAT3 target genes. May play a role in CARD15-mediated innate mucosal responses and serve to regulate intestinal epithelial cell responses to microbes.</text>
</comment>
<organism evidence="16 17">
    <name type="scientific">Acromyrmex heyeri</name>
    <dbReference type="NCBI Taxonomy" id="230685"/>
    <lineage>
        <taxon>Eukaryota</taxon>
        <taxon>Metazoa</taxon>
        <taxon>Ecdysozoa</taxon>
        <taxon>Arthropoda</taxon>
        <taxon>Hexapoda</taxon>
        <taxon>Insecta</taxon>
        <taxon>Pterygota</taxon>
        <taxon>Neoptera</taxon>
        <taxon>Endopterygota</taxon>
        <taxon>Hymenoptera</taxon>
        <taxon>Apocrita</taxon>
        <taxon>Aculeata</taxon>
        <taxon>Formicoidea</taxon>
        <taxon>Formicidae</taxon>
        <taxon>Myrmicinae</taxon>
        <taxon>Acromyrmex</taxon>
    </lineage>
</organism>
<evidence type="ECO:0000313" key="16">
    <source>
        <dbReference type="EMBL" id="KAG5317064.1"/>
    </source>
</evidence>
<evidence type="ECO:0000256" key="3">
    <source>
        <dbReference type="ARBA" id="ARBA00018192"/>
    </source>
</evidence>
<dbReference type="OrthoDB" id="3308at2759"/>
<evidence type="ECO:0000256" key="4">
    <source>
        <dbReference type="ARBA" id="ARBA00022448"/>
    </source>
</evidence>
<evidence type="ECO:0000256" key="2">
    <source>
        <dbReference type="ARBA" id="ARBA00007312"/>
    </source>
</evidence>
<sequence>KKTNKMNATVDGKKVQDLPPKGGYGPIQTERIKLRSIIGARSTIAFFLATTFGGMYAYYLSFKQVRRQQIEMRSARLAIFPALLAERDRAVLKQMRRNRDIETELMKNVEGWEVGTYYGEPIFFLDDPNQYRDPIFFEHFAHSDPDTYCERVERRLWL</sequence>
<keyword evidence="9 14" id="KW-1133">Transmembrane helix</keyword>
<dbReference type="Pfam" id="PF06212">
    <property type="entry name" value="GRIM-19"/>
    <property type="match status" value="1"/>
</dbReference>
<dbReference type="EMBL" id="JAANIB010011052">
    <property type="protein sequence ID" value="KAG5317064.1"/>
    <property type="molecule type" value="Genomic_DNA"/>
</dbReference>
<keyword evidence="17" id="KW-1185">Reference proteome</keyword>
<keyword evidence="7 14" id="KW-0999">Mitochondrion inner membrane</keyword>
<evidence type="ECO:0000256" key="1">
    <source>
        <dbReference type="ARBA" id="ARBA00004298"/>
    </source>
</evidence>
<evidence type="ECO:0000256" key="13">
    <source>
        <dbReference type="ARBA" id="ARBA00046797"/>
    </source>
</evidence>
<dbReference type="GO" id="GO:0005743">
    <property type="term" value="C:mitochondrial inner membrane"/>
    <property type="evidence" value="ECO:0007669"/>
    <property type="project" value="UniProtKB-SubCell"/>
</dbReference>
<keyword evidence="5 14" id="KW-0679">Respiratory chain</keyword>
<reference evidence="16 17" key="1">
    <citation type="submission" date="2020-02" db="EMBL/GenBank/DDBJ databases">
        <title>Relaxed selection underlies rapid genomic changes in the transitions from sociality to social parasitism in ants.</title>
        <authorList>
            <person name="Bi X."/>
        </authorList>
    </citation>
    <scope>NUCLEOTIDE SEQUENCE [LARGE SCALE GENOMIC DNA]</scope>
    <source>
        <strain evidence="16">BGI-DK2014b</strain>
        <tissue evidence="16">Whole body</tissue>
    </source>
</reference>
<dbReference type="InterPro" id="IPR009346">
    <property type="entry name" value="GRIM-19"/>
</dbReference>
<name>A0A836EMY6_9HYME</name>
<evidence type="ECO:0000256" key="7">
    <source>
        <dbReference type="ARBA" id="ARBA00022792"/>
    </source>
</evidence>
<evidence type="ECO:0000256" key="8">
    <source>
        <dbReference type="ARBA" id="ARBA00022982"/>
    </source>
</evidence>
<comment type="similarity">
    <text evidence="2 14">Belongs to the complex I NDUFA13 subunit family.</text>
</comment>
<evidence type="ECO:0000256" key="12">
    <source>
        <dbReference type="ARBA" id="ARBA00045908"/>
    </source>
</evidence>
<evidence type="ECO:0000256" key="14">
    <source>
        <dbReference type="RuleBase" id="RU368034"/>
    </source>
</evidence>
<evidence type="ECO:0000313" key="17">
    <source>
        <dbReference type="Proteomes" id="UP000670152"/>
    </source>
</evidence>
<comment type="caution">
    <text evidence="16">The sequence shown here is derived from an EMBL/GenBank/DDBJ whole genome shotgun (WGS) entry which is preliminary data.</text>
</comment>
<keyword evidence="10 14" id="KW-0496">Mitochondrion</keyword>
<feature type="transmembrane region" description="Helical" evidence="14">
    <location>
        <begin position="38"/>
        <end position="59"/>
    </location>
</feature>
<dbReference type="PANTHER" id="PTHR12966">
    <property type="entry name" value="NADH DEHYDROGENASE UBIQUINONE 1 ALPHA SUBCOMPLEX SUBUNIT 13"/>
    <property type="match status" value="1"/>
</dbReference>
<evidence type="ECO:0000256" key="11">
    <source>
        <dbReference type="ARBA" id="ARBA00023136"/>
    </source>
</evidence>
<dbReference type="AlphaFoldDB" id="A0A836EMY6"/>
<gene>
    <name evidence="16" type="primary">Ndufa13</name>
    <name evidence="16" type="ORF">G6Z77_0004906</name>
</gene>
<evidence type="ECO:0000256" key="10">
    <source>
        <dbReference type="ARBA" id="ARBA00023128"/>
    </source>
</evidence>
<evidence type="ECO:0000256" key="9">
    <source>
        <dbReference type="ARBA" id="ARBA00022989"/>
    </source>
</evidence>
<proteinExistence type="inferred from homology"/>